<protein>
    <submittedName>
        <fullName evidence="1">MFS transporter</fullName>
    </submittedName>
</protein>
<accession>A0AAW0CLK7</accession>
<dbReference type="InterPro" id="IPR036047">
    <property type="entry name" value="F-box-like_dom_sf"/>
</dbReference>
<name>A0AAW0CLK7_9AGAR</name>
<proteinExistence type="predicted"/>
<dbReference type="SUPFAM" id="SSF81383">
    <property type="entry name" value="F-box domain"/>
    <property type="match status" value="1"/>
</dbReference>
<reference evidence="1 2" key="1">
    <citation type="journal article" date="2024" name="J Genomics">
        <title>Draft genome sequencing and assembly of Favolaschia claudopus CIRM-BRFM 2984 isolated from oak limbs.</title>
        <authorList>
            <person name="Navarro D."/>
            <person name="Drula E."/>
            <person name="Chaduli D."/>
            <person name="Cazenave R."/>
            <person name="Ahrendt S."/>
            <person name="Wang J."/>
            <person name="Lipzen A."/>
            <person name="Daum C."/>
            <person name="Barry K."/>
            <person name="Grigoriev I.V."/>
            <person name="Favel A."/>
            <person name="Rosso M.N."/>
            <person name="Martin F."/>
        </authorList>
    </citation>
    <scope>NUCLEOTIDE SEQUENCE [LARGE SCALE GENOMIC DNA]</scope>
    <source>
        <strain evidence="1 2">CIRM-BRFM 2984</strain>
    </source>
</reference>
<keyword evidence="2" id="KW-1185">Reference proteome</keyword>
<gene>
    <name evidence="1" type="ORF">R3P38DRAFT_490476</name>
</gene>
<organism evidence="1 2">
    <name type="scientific">Favolaschia claudopus</name>
    <dbReference type="NCBI Taxonomy" id="2862362"/>
    <lineage>
        <taxon>Eukaryota</taxon>
        <taxon>Fungi</taxon>
        <taxon>Dikarya</taxon>
        <taxon>Basidiomycota</taxon>
        <taxon>Agaricomycotina</taxon>
        <taxon>Agaricomycetes</taxon>
        <taxon>Agaricomycetidae</taxon>
        <taxon>Agaricales</taxon>
        <taxon>Marasmiineae</taxon>
        <taxon>Mycenaceae</taxon>
        <taxon>Favolaschia</taxon>
    </lineage>
</organism>
<dbReference type="AlphaFoldDB" id="A0AAW0CLK7"/>
<evidence type="ECO:0000313" key="1">
    <source>
        <dbReference type="EMBL" id="KAK7039734.1"/>
    </source>
</evidence>
<dbReference type="EMBL" id="JAWWNJ010000016">
    <property type="protein sequence ID" value="KAK7039734.1"/>
    <property type="molecule type" value="Genomic_DNA"/>
</dbReference>
<dbReference type="Proteomes" id="UP001362999">
    <property type="component" value="Unassembled WGS sequence"/>
</dbReference>
<sequence>MANSTAQDTVISSPELLEVVLSHLPMHDLLCIAPLVNKTWQATTTTPFLQRVLFFESDPSADPSDPTRNPLLTEIFSPFFTRLENRYTTWPGSLFSIKAMPWAKNPDAFKRAGASWRRMLVTQPPVRRLAVEYVSIAPTYSSTRSATMSDLSLRMGYLYDMVLPLAEDGVLFWVDWHGALHASPGHNSDSTLHLQKTFSCLIDDEVERDTQFDSEDMQKVEIPFGPSEPWRAKVGRQSVILL</sequence>
<evidence type="ECO:0000313" key="2">
    <source>
        <dbReference type="Proteomes" id="UP001362999"/>
    </source>
</evidence>
<comment type="caution">
    <text evidence="1">The sequence shown here is derived from an EMBL/GenBank/DDBJ whole genome shotgun (WGS) entry which is preliminary data.</text>
</comment>